<feature type="transmembrane region" description="Helical" evidence="1">
    <location>
        <begin position="188"/>
        <end position="208"/>
    </location>
</feature>
<feature type="transmembrane region" description="Helical" evidence="1">
    <location>
        <begin position="116"/>
        <end position="140"/>
    </location>
</feature>
<keyword evidence="1" id="KW-0812">Transmembrane</keyword>
<evidence type="ECO:0000256" key="1">
    <source>
        <dbReference type="SAM" id="Phobius"/>
    </source>
</evidence>
<dbReference type="AlphaFoldDB" id="A0A7T5RJT0"/>
<evidence type="ECO:0000313" key="3">
    <source>
        <dbReference type="Proteomes" id="UP000595618"/>
    </source>
</evidence>
<feature type="transmembrane region" description="Helical" evidence="1">
    <location>
        <begin position="82"/>
        <end position="104"/>
    </location>
</feature>
<organism evidence="2 3">
    <name type="scientific">Candidatus Sungiibacteriota bacterium</name>
    <dbReference type="NCBI Taxonomy" id="2750080"/>
    <lineage>
        <taxon>Bacteria</taxon>
        <taxon>Candidatus Sungiibacteriota</taxon>
    </lineage>
</organism>
<keyword evidence="1" id="KW-1133">Transmembrane helix</keyword>
<evidence type="ECO:0000313" key="2">
    <source>
        <dbReference type="EMBL" id="QQG45392.1"/>
    </source>
</evidence>
<dbReference type="Proteomes" id="UP000595618">
    <property type="component" value="Chromosome"/>
</dbReference>
<keyword evidence="1" id="KW-0472">Membrane</keyword>
<dbReference type="Gene3D" id="1.10.287.1260">
    <property type="match status" value="1"/>
</dbReference>
<reference evidence="2 3" key="1">
    <citation type="submission" date="2020-07" db="EMBL/GenBank/DDBJ databases">
        <title>Huge and variable diversity of episymbiotic CPR bacteria and DPANN archaea in groundwater ecosystems.</title>
        <authorList>
            <person name="He C.Y."/>
            <person name="Keren R."/>
            <person name="Whittaker M."/>
            <person name="Farag I.F."/>
            <person name="Doudna J."/>
            <person name="Cate J.H.D."/>
            <person name="Banfield J.F."/>
        </authorList>
    </citation>
    <scope>NUCLEOTIDE SEQUENCE [LARGE SCALE GENOMIC DNA]</scope>
    <source>
        <strain evidence="2">NC_groundwater_541_Ag_S-0.1um_46_50</strain>
    </source>
</reference>
<sequence>MVLQTWGDVIVASLQEVWASVIGFLPLLIGAIIVFIIGWIIAVALGKLVEHIIRALRIDALLVKLDFERTLERGGFRLNTGAFIGGLVRWFLIVVFLLASVNILGLGQVSAFLTSVLLYIPNVVVAALVLIIAAIVAQAVERLVRGSVEAAGYHGGLVGIVARWAIWVFAFIAVLLQLGIATALVQTLITGLIAALALAFGLSFGLGGKEAAAGWIDRVRSELRRQ</sequence>
<dbReference type="EMBL" id="CP066690">
    <property type="protein sequence ID" value="QQG45392.1"/>
    <property type="molecule type" value="Genomic_DNA"/>
</dbReference>
<feature type="transmembrane region" description="Helical" evidence="1">
    <location>
        <begin position="152"/>
        <end position="176"/>
    </location>
</feature>
<gene>
    <name evidence="2" type="ORF">HYW89_00435</name>
</gene>
<proteinExistence type="predicted"/>
<protein>
    <recommendedName>
        <fullName evidence="4">Small-conductance mechanosensitive ion channel</fullName>
    </recommendedName>
</protein>
<feature type="transmembrane region" description="Helical" evidence="1">
    <location>
        <begin position="20"/>
        <end position="45"/>
    </location>
</feature>
<accession>A0A7T5RJT0</accession>
<dbReference type="Pfam" id="PF05552">
    <property type="entry name" value="MS_channel_1st_1"/>
    <property type="match status" value="2"/>
</dbReference>
<evidence type="ECO:0008006" key="4">
    <source>
        <dbReference type="Google" id="ProtNLM"/>
    </source>
</evidence>
<name>A0A7T5RJT0_9BACT</name>
<dbReference type="InterPro" id="IPR008910">
    <property type="entry name" value="MSC_TM_helix"/>
</dbReference>